<sequence length="210" mass="22902">MAQAQQQTAHPGVEMRAFLHVDVDGAPNAYGPPGRKALDFEKNAHEGAKLSGKVVGYLTEKHSRKPVLQGPNDPYPGYYISTTGFYDRSVDDETNPRRYVNAAKINYVVLGDFGRRHHVKLGDFVAVYSSRTKKSVYAIVGDEGNPSGCEGSLALVQNLGYAITDGKEDSVDDTEITIRYFPGTNPNHLFFNSQAKLDAAAKAMGLSKAF</sequence>
<reference evidence="1 2" key="1">
    <citation type="submission" date="2016-10" db="EMBL/GenBank/DDBJ databases">
        <authorList>
            <person name="de Groot N.N."/>
        </authorList>
    </citation>
    <scope>NUCLEOTIDE SEQUENCE [LARGE SCALE GENOMIC DNA]</scope>
    <source>
        <strain evidence="1 2">DSM 21001</strain>
    </source>
</reference>
<keyword evidence="1" id="KW-0378">Hydrolase</keyword>
<evidence type="ECO:0000313" key="1">
    <source>
        <dbReference type="EMBL" id="SFS05241.1"/>
    </source>
</evidence>
<proteinExistence type="predicted"/>
<organism evidence="1 2">
    <name type="scientific">Granulicella pectinivorans</name>
    <dbReference type="NCBI Taxonomy" id="474950"/>
    <lineage>
        <taxon>Bacteria</taxon>
        <taxon>Pseudomonadati</taxon>
        <taxon>Acidobacteriota</taxon>
        <taxon>Terriglobia</taxon>
        <taxon>Terriglobales</taxon>
        <taxon>Acidobacteriaceae</taxon>
        <taxon>Granulicella</taxon>
    </lineage>
</organism>
<evidence type="ECO:0000313" key="2">
    <source>
        <dbReference type="Proteomes" id="UP000199024"/>
    </source>
</evidence>
<name>A0A1I6LP78_9BACT</name>
<dbReference type="RefSeq" id="WP_245781692.1">
    <property type="nucleotide sequence ID" value="NZ_FOZL01000001.1"/>
</dbReference>
<dbReference type="Proteomes" id="UP000199024">
    <property type="component" value="Unassembled WGS sequence"/>
</dbReference>
<dbReference type="STRING" id="474950.SAMN05421771_1057"/>
<dbReference type="EMBL" id="FOZL01000001">
    <property type="protein sequence ID" value="SFS05241.1"/>
    <property type="molecule type" value="Genomic_DNA"/>
</dbReference>
<gene>
    <name evidence="1" type="ORF">SAMN05421771_1057</name>
</gene>
<keyword evidence="2" id="KW-1185">Reference proteome</keyword>
<dbReference type="GO" id="GO:0016787">
    <property type="term" value="F:hydrolase activity"/>
    <property type="evidence" value="ECO:0007669"/>
    <property type="project" value="UniProtKB-KW"/>
</dbReference>
<accession>A0A1I6LP78</accession>
<protein>
    <submittedName>
        <fullName evidence="1">Chitosanase of glycosyl hydrolase group 75</fullName>
    </submittedName>
</protein>
<dbReference type="AlphaFoldDB" id="A0A1I6LP78"/>